<dbReference type="InParanoid" id="B4JJV7"/>
<evidence type="ECO:0000256" key="1">
    <source>
        <dbReference type="SAM" id="SignalP"/>
    </source>
</evidence>
<sequence>MNYYIFVTAAACMASILALPLPDEEVAIQPYAIKNEKLFVKTIQTSPIYLIPERKAIDKAEVVTERTAFHPVNRKPNNGYASIEHKLSAPDVETAPAIPATRAAIQTEVDKKLENQDSKNSLGKVEPIGAPKGIPLVDAPAPSSKMQNQIVTKSNSNPLQATAVENQFAAIGFEDQFDPSSAESHDIETEEVSAEQHAPHQERINFEEKNDFTLKEGKSENNIHLIAPEHTKITDNSEEAQLSEDGTTFDIADDVPYLHFSTINSEYDSKNSPRDHFGERLKIPTSVGIAPLPQTVM</sequence>
<name>B4JJV7_DROGR</name>
<dbReference type="Proteomes" id="UP000001070">
    <property type="component" value="Unassembled WGS sequence"/>
</dbReference>
<reference evidence="2 3" key="1">
    <citation type="journal article" date="2007" name="Nature">
        <title>Evolution of genes and genomes on the Drosophila phylogeny.</title>
        <authorList>
            <consortium name="Drosophila 12 Genomes Consortium"/>
            <person name="Clark A.G."/>
            <person name="Eisen M.B."/>
            <person name="Smith D.R."/>
            <person name="Bergman C.M."/>
            <person name="Oliver B."/>
            <person name="Markow T.A."/>
            <person name="Kaufman T.C."/>
            <person name="Kellis M."/>
            <person name="Gelbart W."/>
            <person name="Iyer V.N."/>
            <person name="Pollard D.A."/>
            <person name="Sackton T.B."/>
            <person name="Larracuente A.M."/>
            <person name="Singh N.D."/>
            <person name="Abad J.P."/>
            <person name="Abt D.N."/>
            <person name="Adryan B."/>
            <person name="Aguade M."/>
            <person name="Akashi H."/>
            <person name="Anderson W.W."/>
            <person name="Aquadro C.F."/>
            <person name="Ardell D.H."/>
            <person name="Arguello R."/>
            <person name="Artieri C.G."/>
            <person name="Barbash D.A."/>
            <person name="Barker D."/>
            <person name="Barsanti P."/>
            <person name="Batterham P."/>
            <person name="Batzoglou S."/>
            <person name="Begun D."/>
            <person name="Bhutkar A."/>
            <person name="Blanco E."/>
            <person name="Bosak S.A."/>
            <person name="Bradley R.K."/>
            <person name="Brand A.D."/>
            <person name="Brent M.R."/>
            <person name="Brooks A.N."/>
            <person name="Brown R.H."/>
            <person name="Butlin R.K."/>
            <person name="Caggese C."/>
            <person name="Calvi B.R."/>
            <person name="Bernardo de Carvalho A."/>
            <person name="Caspi A."/>
            <person name="Castrezana S."/>
            <person name="Celniker S.E."/>
            <person name="Chang J.L."/>
            <person name="Chapple C."/>
            <person name="Chatterji S."/>
            <person name="Chinwalla A."/>
            <person name="Civetta A."/>
            <person name="Clifton S.W."/>
            <person name="Comeron J.M."/>
            <person name="Costello J.C."/>
            <person name="Coyne J.A."/>
            <person name="Daub J."/>
            <person name="David R.G."/>
            <person name="Delcher A.L."/>
            <person name="Delehaunty K."/>
            <person name="Do C.B."/>
            <person name="Ebling H."/>
            <person name="Edwards K."/>
            <person name="Eickbush T."/>
            <person name="Evans J.D."/>
            <person name="Filipski A."/>
            <person name="Findeiss S."/>
            <person name="Freyhult E."/>
            <person name="Fulton L."/>
            <person name="Fulton R."/>
            <person name="Garcia A.C."/>
            <person name="Gardiner A."/>
            <person name="Garfield D.A."/>
            <person name="Garvin B.E."/>
            <person name="Gibson G."/>
            <person name="Gilbert D."/>
            <person name="Gnerre S."/>
            <person name="Godfrey J."/>
            <person name="Good R."/>
            <person name="Gotea V."/>
            <person name="Gravely B."/>
            <person name="Greenberg A.J."/>
            <person name="Griffiths-Jones S."/>
            <person name="Gross S."/>
            <person name="Guigo R."/>
            <person name="Gustafson E.A."/>
            <person name="Haerty W."/>
            <person name="Hahn M.W."/>
            <person name="Halligan D.L."/>
            <person name="Halpern A.L."/>
            <person name="Halter G.M."/>
            <person name="Han M.V."/>
            <person name="Heger A."/>
            <person name="Hillier L."/>
            <person name="Hinrichs A.S."/>
            <person name="Holmes I."/>
            <person name="Hoskins R.A."/>
            <person name="Hubisz M.J."/>
            <person name="Hultmark D."/>
            <person name="Huntley M.A."/>
            <person name="Jaffe D.B."/>
            <person name="Jagadeeshan S."/>
            <person name="Jeck W.R."/>
            <person name="Johnson J."/>
            <person name="Jones C.D."/>
            <person name="Jordan W.C."/>
            <person name="Karpen G.H."/>
            <person name="Kataoka E."/>
            <person name="Keightley P.D."/>
            <person name="Kheradpour P."/>
            <person name="Kirkness E.F."/>
            <person name="Koerich L.B."/>
            <person name="Kristiansen K."/>
            <person name="Kudrna D."/>
            <person name="Kulathinal R.J."/>
            <person name="Kumar S."/>
            <person name="Kwok R."/>
            <person name="Lander E."/>
            <person name="Langley C.H."/>
            <person name="Lapoint R."/>
            <person name="Lazzaro B.P."/>
            <person name="Lee S.J."/>
            <person name="Levesque L."/>
            <person name="Li R."/>
            <person name="Lin C.F."/>
            <person name="Lin M.F."/>
            <person name="Lindblad-Toh K."/>
            <person name="Llopart A."/>
            <person name="Long M."/>
            <person name="Low L."/>
            <person name="Lozovsky E."/>
            <person name="Lu J."/>
            <person name="Luo M."/>
            <person name="Machado C.A."/>
            <person name="Makalowski W."/>
            <person name="Marzo M."/>
            <person name="Matsuda M."/>
            <person name="Matzkin L."/>
            <person name="McAllister B."/>
            <person name="McBride C.S."/>
            <person name="McKernan B."/>
            <person name="McKernan K."/>
            <person name="Mendez-Lago M."/>
            <person name="Minx P."/>
            <person name="Mollenhauer M.U."/>
            <person name="Montooth K."/>
            <person name="Mount S.M."/>
            <person name="Mu X."/>
            <person name="Myers E."/>
            <person name="Negre B."/>
            <person name="Newfeld S."/>
            <person name="Nielsen R."/>
            <person name="Noor M.A."/>
            <person name="O'Grady P."/>
            <person name="Pachter L."/>
            <person name="Papaceit M."/>
            <person name="Parisi M.J."/>
            <person name="Parisi M."/>
            <person name="Parts L."/>
            <person name="Pedersen J.S."/>
            <person name="Pesole G."/>
            <person name="Phillippy A.M."/>
            <person name="Ponting C.P."/>
            <person name="Pop M."/>
            <person name="Porcelli D."/>
            <person name="Powell J.R."/>
            <person name="Prohaska S."/>
            <person name="Pruitt K."/>
            <person name="Puig M."/>
            <person name="Quesneville H."/>
            <person name="Ram K.R."/>
            <person name="Rand D."/>
            <person name="Rasmussen M.D."/>
            <person name="Reed L.K."/>
            <person name="Reenan R."/>
            <person name="Reily A."/>
            <person name="Remington K.A."/>
            <person name="Rieger T.T."/>
            <person name="Ritchie M.G."/>
            <person name="Robin C."/>
            <person name="Rogers Y.H."/>
            <person name="Rohde C."/>
            <person name="Rozas J."/>
            <person name="Rubenfield M.J."/>
            <person name="Ruiz A."/>
            <person name="Russo S."/>
            <person name="Salzberg S.L."/>
            <person name="Sanchez-Gracia A."/>
            <person name="Saranga D.J."/>
            <person name="Sato H."/>
            <person name="Schaeffer S.W."/>
            <person name="Schatz M.C."/>
            <person name="Schlenke T."/>
            <person name="Schwartz R."/>
            <person name="Segarra C."/>
            <person name="Singh R.S."/>
            <person name="Sirot L."/>
            <person name="Sirota M."/>
            <person name="Sisneros N.B."/>
            <person name="Smith C.D."/>
            <person name="Smith T.F."/>
            <person name="Spieth J."/>
            <person name="Stage D.E."/>
            <person name="Stark A."/>
            <person name="Stephan W."/>
            <person name="Strausberg R.L."/>
            <person name="Strempel S."/>
            <person name="Sturgill D."/>
            <person name="Sutton G."/>
            <person name="Sutton G.G."/>
            <person name="Tao W."/>
            <person name="Teichmann S."/>
            <person name="Tobari Y.N."/>
            <person name="Tomimura Y."/>
            <person name="Tsolas J.M."/>
            <person name="Valente V.L."/>
            <person name="Venter E."/>
            <person name="Venter J.C."/>
            <person name="Vicario S."/>
            <person name="Vieira F.G."/>
            <person name="Vilella A.J."/>
            <person name="Villasante A."/>
            <person name="Walenz B."/>
            <person name="Wang J."/>
            <person name="Wasserman M."/>
            <person name="Watts T."/>
            <person name="Wilson D."/>
            <person name="Wilson R.K."/>
            <person name="Wing R.A."/>
            <person name="Wolfner M.F."/>
            <person name="Wong A."/>
            <person name="Wong G.K."/>
            <person name="Wu C.I."/>
            <person name="Wu G."/>
            <person name="Yamamoto D."/>
            <person name="Yang H.P."/>
            <person name="Yang S.P."/>
            <person name="Yorke J.A."/>
            <person name="Yoshida K."/>
            <person name="Zdobnov E."/>
            <person name="Zhang P."/>
            <person name="Zhang Y."/>
            <person name="Zimin A.V."/>
            <person name="Baldwin J."/>
            <person name="Abdouelleil A."/>
            <person name="Abdulkadir J."/>
            <person name="Abebe A."/>
            <person name="Abera B."/>
            <person name="Abreu J."/>
            <person name="Acer S.C."/>
            <person name="Aftuck L."/>
            <person name="Alexander A."/>
            <person name="An P."/>
            <person name="Anderson E."/>
            <person name="Anderson S."/>
            <person name="Arachi H."/>
            <person name="Azer M."/>
            <person name="Bachantsang P."/>
            <person name="Barry A."/>
            <person name="Bayul T."/>
            <person name="Berlin A."/>
            <person name="Bessette D."/>
            <person name="Bloom T."/>
            <person name="Blye J."/>
            <person name="Boguslavskiy L."/>
            <person name="Bonnet C."/>
            <person name="Boukhgalter B."/>
            <person name="Bourzgui I."/>
            <person name="Brown A."/>
            <person name="Cahill P."/>
            <person name="Channer S."/>
            <person name="Cheshatsang Y."/>
            <person name="Chuda L."/>
            <person name="Citroen M."/>
            <person name="Collymore A."/>
            <person name="Cooke P."/>
            <person name="Costello M."/>
            <person name="D'Aco K."/>
            <person name="Daza R."/>
            <person name="De Haan G."/>
            <person name="DeGray S."/>
            <person name="DeMaso C."/>
            <person name="Dhargay N."/>
            <person name="Dooley K."/>
            <person name="Dooley E."/>
            <person name="Doricent M."/>
            <person name="Dorje P."/>
            <person name="Dorjee K."/>
            <person name="Dupes A."/>
            <person name="Elong R."/>
            <person name="Falk J."/>
            <person name="Farina A."/>
            <person name="Faro S."/>
            <person name="Ferguson D."/>
            <person name="Fisher S."/>
            <person name="Foley C.D."/>
            <person name="Franke A."/>
            <person name="Friedrich D."/>
            <person name="Gadbois L."/>
            <person name="Gearin G."/>
            <person name="Gearin C.R."/>
            <person name="Giannoukos G."/>
            <person name="Goode T."/>
            <person name="Graham J."/>
            <person name="Grandbois E."/>
            <person name="Grewal S."/>
            <person name="Gyaltsen K."/>
            <person name="Hafez N."/>
            <person name="Hagos B."/>
            <person name="Hall J."/>
            <person name="Henson C."/>
            <person name="Hollinger A."/>
            <person name="Honan T."/>
            <person name="Huard M.D."/>
            <person name="Hughes L."/>
            <person name="Hurhula B."/>
            <person name="Husby M.E."/>
            <person name="Kamat A."/>
            <person name="Kanga B."/>
            <person name="Kashin S."/>
            <person name="Khazanovich D."/>
            <person name="Kisner P."/>
            <person name="Lance K."/>
            <person name="Lara M."/>
            <person name="Lee W."/>
            <person name="Lennon N."/>
            <person name="Letendre F."/>
            <person name="LeVine R."/>
            <person name="Lipovsky A."/>
            <person name="Liu X."/>
            <person name="Liu J."/>
            <person name="Liu S."/>
            <person name="Lokyitsang T."/>
            <person name="Lokyitsang Y."/>
            <person name="Lubonja R."/>
            <person name="Lui A."/>
            <person name="MacDonald P."/>
            <person name="Magnisalis V."/>
            <person name="Maru K."/>
            <person name="Matthews C."/>
            <person name="McCusker W."/>
            <person name="McDonough S."/>
            <person name="Mehta T."/>
            <person name="Meldrim J."/>
            <person name="Meneus L."/>
            <person name="Mihai O."/>
            <person name="Mihalev A."/>
            <person name="Mihova T."/>
            <person name="Mittelman R."/>
            <person name="Mlenga V."/>
            <person name="Montmayeur A."/>
            <person name="Mulrain L."/>
            <person name="Navidi A."/>
            <person name="Naylor J."/>
            <person name="Negash T."/>
            <person name="Nguyen T."/>
            <person name="Nguyen N."/>
            <person name="Nicol R."/>
            <person name="Norbu C."/>
            <person name="Norbu N."/>
            <person name="Novod N."/>
            <person name="O'Neill B."/>
            <person name="Osman S."/>
            <person name="Markiewicz E."/>
            <person name="Oyono O.L."/>
            <person name="Patti C."/>
            <person name="Phunkhang P."/>
            <person name="Pierre F."/>
            <person name="Priest M."/>
            <person name="Raghuraman S."/>
            <person name="Rege F."/>
            <person name="Reyes R."/>
            <person name="Rise C."/>
            <person name="Rogov P."/>
            <person name="Ross K."/>
            <person name="Ryan E."/>
            <person name="Settipalli S."/>
            <person name="Shea T."/>
            <person name="Sherpa N."/>
            <person name="Shi L."/>
            <person name="Shih D."/>
            <person name="Sparrow T."/>
            <person name="Spaulding J."/>
            <person name="Stalker J."/>
            <person name="Stange-Thomann N."/>
            <person name="Stavropoulos S."/>
            <person name="Stone C."/>
            <person name="Strader C."/>
            <person name="Tesfaye S."/>
            <person name="Thomson T."/>
            <person name="Thoulutsang Y."/>
            <person name="Thoulutsang D."/>
            <person name="Topham K."/>
            <person name="Topping I."/>
            <person name="Tsamla T."/>
            <person name="Vassiliev H."/>
            <person name="Vo A."/>
            <person name="Wangchuk T."/>
            <person name="Wangdi T."/>
            <person name="Weiand M."/>
            <person name="Wilkinson J."/>
            <person name="Wilson A."/>
            <person name="Yadav S."/>
            <person name="Young G."/>
            <person name="Yu Q."/>
            <person name="Zembek L."/>
            <person name="Zhong D."/>
            <person name="Zimmer A."/>
            <person name="Zwirko Z."/>
            <person name="Jaffe D.B."/>
            <person name="Alvarez P."/>
            <person name="Brockman W."/>
            <person name="Butler J."/>
            <person name="Chin C."/>
            <person name="Gnerre S."/>
            <person name="Grabherr M."/>
            <person name="Kleber M."/>
            <person name="Mauceli E."/>
            <person name="MacCallum I."/>
        </authorList>
    </citation>
    <scope>NUCLEOTIDE SEQUENCE [LARGE SCALE GENOMIC DNA]</scope>
    <source>
        <strain evidence="3">Tucson 15287-2541.00</strain>
    </source>
</reference>
<dbReference type="EMBL" id="CH916370">
    <property type="protein sequence ID" value="EDV99859.1"/>
    <property type="molecule type" value="Genomic_DNA"/>
</dbReference>
<organism evidence="3">
    <name type="scientific">Drosophila grimshawi</name>
    <name type="common">Hawaiian fruit fly</name>
    <name type="synonym">Idiomyia grimshawi</name>
    <dbReference type="NCBI Taxonomy" id="7222"/>
    <lineage>
        <taxon>Eukaryota</taxon>
        <taxon>Metazoa</taxon>
        <taxon>Ecdysozoa</taxon>
        <taxon>Arthropoda</taxon>
        <taxon>Hexapoda</taxon>
        <taxon>Insecta</taxon>
        <taxon>Pterygota</taxon>
        <taxon>Neoptera</taxon>
        <taxon>Endopterygota</taxon>
        <taxon>Diptera</taxon>
        <taxon>Brachycera</taxon>
        <taxon>Muscomorpha</taxon>
        <taxon>Ephydroidea</taxon>
        <taxon>Drosophilidae</taxon>
        <taxon>Drosophila</taxon>
        <taxon>Hawaiian Drosophila</taxon>
    </lineage>
</organism>
<evidence type="ECO:0000313" key="2">
    <source>
        <dbReference type="EMBL" id="EDV99859.1"/>
    </source>
</evidence>
<feature type="signal peptide" evidence="1">
    <location>
        <begin position="1"/>
        <end position="18"/>
    </location>
</feature>
<dbReference type="OrthoDB" id="7871594at2759"/>
<accession>B4JJV7</accession>
<evidence type="ECO:0000313" key="3">
    <source>
        <dbReference type="Proteomes" id="UP000001070"/>
    </source>
</evidence>
<feature type="chain" id="PRO_5002809380" evidence="1">
    <location>
        <begin position="19"/>
        <end position="297"/>
    </location>
</feature>
<dbReference type="STRING" id="7222.B4JJV7"/>
<proteinExistence type="predicted"/>
<dbReference type="KEGG" id="dgr:6564904"/>
<dbReference type="HOGENOM" id="CLU_937715_0_0_1"/>
<protein>
    <submittedName>
        <fullName evidence="2">GH12548</fullName>
    </submittedName>
</protein>
<keyword evidence="3" id="KW-1185">Reference proteome</keyword>
<dbReference type="AlphaFoldDB" id="B4JJV7"/>
<gene>
    <name evidence="2" type="primary">Dgri\GH12548</name>
    <name evidence="2" type="ORF">Dgri_GH12548</name>
</gene>
<keyword evidence="1" id="KW-0732">Signal</keyword>
<dbReference type="eggNOG" id="ENOG502T8DV">
    <property type="taxonomic scope" value="Eukaryota"/>
</dbReference>